<feature type="transmembrane region" description="Helical" evidence="5">
    <location>
        <begin position="6"/>
        <end position="31"/>
    </location>
</feature>
<sequence>MNTSLLLIVGAIALSAVFSISAAAFLSFTVLARMVHRMVAFSVGILLGAALLHMLPEAFEQHGEPHTLFGLLLGGVIGFFVLERFSVLRHDHHHEGDEHDHHHGHDADQAGRGGWPILIGDSIHKAADGIVIAAAFMSDWKLGAIAAGSIIAHEIPQQIGDFMVLLNAGFSRVRAYAFTLLTGLAGVAGGVIGWALFGSVTSLIPYALVVASSSFIYIALSDLMPQLQREGRRDESFVQLALIGLGVAIIYAVFSVLHGH</sequence>
<organism evidence="6 7">
    <name type="scientific">Derxia gummosa DSM 723</name>
    <dbReference type="NCBI Taxonomy" id="1121388"/>
    <lineage>
        <taxon>Bacteria</taxon>
        <taxon>Pseudomonadati</taxon>
        <taxon>Pseudomonadota</taxon>
        <taxon>Betaproteobacteria</taxon>
        <taxon>Burkholderiales</taxon>
        <taxon>Alcaligenaceae</taxon>
        <taxon>Derxia</taxon>
    </lineage>
</organism>
<dbReference type="GO" id="GO:0016020">
    <property type="term" value="C:membrane"/>
    <property type="evidence" value="ECO:0007669"/>
    <property type="project" value="UniProtKB-SubCell"/>
</dbReference>
<evidence type="ECO:0000256" key="5">
    <source>
        <dbReference type="SAM" id="Phobius"/>
    </source>
</evidence>
<dbReference type="InterPro" id="IPR003689">
    <property type="entry name" value="ZIP"/>
</dbReference>
<feature type="transmembrane region" description="Helical" evidence="5">
    <location>
        <begin position="38"/>
        <end position="55"/>
    </location>
</feature>
<keyword evidence="4 5" id="KW-0472">Membrane</keyword>
<dbReference type="Proteomes" id="UP000675920">
    <property type="component" value="Unplaced"/>
</dbReference>
<reference evidence="7" key="1">
    <citation type="journal article" date="2000" name="Biochim. Biophys. Acta">
        <title>The ZIP family of metal transporters.</title>
        <authorList>
            <person name="Guerinot M.L."/>
        </authorList>
    </citation>
    <scope>NUCLEOTIDE SEQUENCE</scope>
</reference>
<evidence type="ECO:0000256" key="1">
    <source>
        <dbReference type="ARBA" id="ARBA00004141"/>
    </source>
</evidence>
<feature type="transmembrane region" description="Helical" evidence="5">
    <location>
        <begin position="203"/>
        <end position="224"/>
    </location>
</feature>
<dbReference type="PANTHER" id="PTHR16950:SF16">
    <property type="entry name" value="ZINC TRANSPORTER ZIP13"/>
    <property type="match status" value="1"/>
</dbReference>
<evidence type="ECO:0000256" key="4">
    <source>
        <dbReference type="ARBA" id="ARBA00023136"/>
    </source>
</evidence>
<feature type="transmembrane region" description="Helical" evidence="5">
    <location>
        <begin position="67"/>
        <end position="85"/>
    </location>
</feature>
<dbReference type="RefSeq" id="WP_034410348.1">
    <property type="nucleotide sequence ID" value="NZ_AXWS01000007.1"/>
</dbReference>
<feature type="transmembrane region" description="Helical" evidence="5">
    <location>
        <begin position="175"/>
        <end position="197"/>
    </location>
</feature>
<dbReference type="PANTHER" id="PTHR16950">
    <property type="entry name" value="ZINC TRANSPORTER SLC39A7 HISTIDINE-RICH MEMBRANE PROTEIN KE4"/>
    <property type="match status" value="1"/>
</dbReference>
<reference evidence="7" key="2">
    <citation type="journal article" date="2012" name="Curr Top Membr">
        <title>The cation selectivity of the ZIP transporters.</title>
        <authorList>
            <person name="Dempski R.E."/>
        </authorList>
    </citation>
    <scope>NUCLEOTIDE SEQUENCE</scope>
</reference>
<evidence type="ECO:0000256" key="3">
    <source>
        <dbReference type="ARBA" id="ARBA00022989"/>
    </source>
</evidence>
<evidence type="ECO:0000313" key="6">
    <source>
        <dbReference type="Proteomes" id="UP000675920"/>
    </source>
</evidence>
<feature type="transmembrane region" description="Helical" evidence="5">
    <location>
        <begin position="236"/>
        <end position="257"/>
    </location>
</feature>
<proteinExistence type="predicted"/>
<reference evidence="7" key="3">
    <citation type="submission" date="2025-08" db="UniProtKB">
        <authorList>
            <consortium name="RefSeq"/>
        </authorList>
    </citation>
    <scope>IDENTIFICATION</scope>
</reference>
<dbReference type="AlphaFoldDB" id="A0A9U5GE13"/>
<dbReference type="GO" id="GO:0046873">
    <property type="term" value="F:metal ion transmembrane transporter activity"/>
    <property type="evidence" value="ECO:0007669"/>
    <property type="project" value="InterPro"/>
</dbReference>
<keyword evidence="2 5" id="KW-0812">Transmembrane</keyword>
<protein>
    <submittedName>
        <fullName evidence="7">ZIP family metal transporter</fullName>
    </submittedName>
</protein>
<name>A0A9U5GE13_9BURK</name>
<evidence type="ECO:0000313" key="7">
    <source>
        <dbReference type="RefSeq" id="WP_034410348.1"/>
    </source>
</evidence>
<accession>A0A9U5GE13</accession>
<comment type="subcellular location">
    <subcellularLocation>
        <location evidence="1">Membrane</location>
        <topology evidence="1">Multi-pass membrane protein</topology>
    </subcellularLocation>
</comment>
<dbReference type="Pfam" id="PF02535">
    <property type="entry name" value="Zip"/>
    <property type="match status" value="1"/>
</dbReference>
<keyword evidence="3 5" id="KW-1133">Transmembrane helix</keyword>
<keyword evidence="6" id="KW-1185">Reference proteome</keyword>
<evidence type="ECO:0000256" key="2">
    <source>
        <dbReference type="ARBA" id="ARBA00022692"/>
    </source>
</evidence>
<dbReference type="OrthoDB" id="9806593at2"/>